<evidence type="ECO:0000313" key="2">
    <source>
        <dbReference type="Proteomes" id="UP000610303"/>
    </source>
</evidence>
<dbReference type="EMBL" id="BMRJ01000002">
    <property type="protein sequence ID" value="GGR27416.1"/>
    <property type="molecule type" value="Genomic_DNA"/>
</dbReference>
<reference evidence="1" key="2">
    <citation type="submission" date="2020-09" db="EMBL/GenBank/DDBJ databases">
        <authorList>
            <person name="Sun Q."/>
            <person name="Ohkuma M."/>
        </authorList>
    </citation>
    <scope>NUCLEOTIDE SEQUENCE</scope>
    <source>
        <strain evidence="1">JCM 3346</strain>
    </source>
</reference>
<dbReference type="Proteomes" id="UP000610303">
    <property type="component" value="Unassembled WGS sequence"/>
</dbReference>
<keyword evidence="2" id="KW-1185">Reference proteome</keyword>
<accession>A0A918CJ78</accession>
<organism evidence="1 2">
    <name type="scientific">Agromyces mediolanus</name>
    <name type="common">Corynebacterium mediolanum</name>
    <dbReference type="NCBI Taxonomy" id="41986"/>
    <lineage>
        <taxon>Bacteria</taxon>
        <taxon>Bacillati</taxon>
        <taxon>Actinomycetota</taxon>
        <taxon>Actinomycetes</taxon>
        <taxon>Micrococcales</taxon>
        <taxon>Microbacteriaceae</taxon>
        <taxon>Agromyces</taxon>
    </lineage>
</organism>
<evidence type="ECO:0000313" key="1">
    <source>
        <dbReference type="EMBL" id="GGR27416.1"/>
    </source>
</evidence>
<protein>
    <submittedName>
        <fullName evidence="1">Uncharacterized protein</fullName>
    </submittedName>
</protein>
<reference evidence="1" key="1">
    <citation type="journal article" date="2014" name="Int. J. Syst. Evol. Microbiol.">
        <title>Complete genome sequence of Corynebacterium casei LMG S-19264T (=DSM 44701T), isolated from a smear-ripened cheese.</title>
        <authorList>
            <consortium name="US DOE Joint Genome Institute (JGI-PGF)"/>
            <person name="Walter F."/>
            <person name="Albersmeier A."/>
            <person name="Kalinowski J."/>
            <person name="Ruckert C."/>
        </authorList>
    </citation>
    <scope>NUCLEOTIDE SEQUENCE</scope>
    <source>
        <strain evidence="1">JCM 3346</strain>
    </source>
</reference>
<sequence length="283" mass="31032">MNLEPLDTDELTGTIQQRWRERQLTIEPLNGATPTAGTVARIRWDELAALLLVESATTDKIVGHLASTTAVHTDLTKEVTTASRVRLIAWKEAIAVDPVKADAIIDRIDTTGATTFQQWWAQQPDGVKPLATRDQNIELKAAAEALEEPLQQAPPESLPALLRAAQVDVQTIADATTLDRPAIVRLFRGQALLTPQQADQLATVTDLSSARLLRSNPPLDDELQLSLRSAKWRRPIDRLVSGGRTHTEARTVLGYGAMSAARTSGSRLDWDDRITRYIEAAGL</sequence>
<dbReference type="RefSeq" id="WP_189085337.1">
    <property type="nucleotide sequence ID" value="NZ_BMRJ01000002.1"/>
</dbReference>
<comment type="caution">
    <text evidence="1">The sequence shown here is derived from an EMBL/GenBank/DDBJ whole genome shotgun (WGS) entry which is preliminary data.</text>
</comment>
<name>A0A918CJ78_AGRME</name>
<dbReference type="AlphaFoldDB" id="A0A918CJ78"/>
<proteinExistence type="predicted"/>
<gene>
    <name evidence="1" type="ORF">GCM10010196_21260</name>
</gene>